<evidence type="ECO:0000313" key="2">
    <source>
        <dbReference type="EMBL" id="EFK96263.1"/>
    </source>
</evidence>
<feature type="transmembrane region" description="Helical" evidence="1">
    <location>
        <begin position="157"/>
        <end position="178"/>
    </location>
</feature>
<sequence>MVARTHDIVAFSSLVTVAVLSPPQELNVLTLFACIIGNIIGALIPDMDQAGNRIWDLLPAGNFLGKIFRRIFYKHRTITHSLLGAFLVYMFLQWLLPQIFNPAFVDSNLVLWSIMIGYASHLLADSFTKEGLPLFFPIDLNIGIPPIEFLRITTGKWVETFIVLPLVCVYLVAVVIIFQPEIAGILRLVN</sequence>
<keyword evidence="1 2" id="KW-0812">Transmembrane</keyword>
<name>D9PJL0_9ZZZZ</name>
<comment type="caution">
    <text evidence="2">The sequence shown here is derived from an EMBL/GenBank/DDBJ whole genome shotgun (WGS) entry which is preliminary data.</text>
</comment>
<dbReference type="Pfam" id="PF04307">
    <property type="entry name" value="YdjM"/>
    <property type="match status" value="1"/>
</dbReference>
<protein>
    <submittedName>
        <fullName evidence="2">Membrane protein containing DUF457, transmembrane</fullName>
    </submittedName>
</protein>
<proteinExistence type="predicted"/>
<gene>
    <name evidence="2" type="ORF">LDC_1721</name>
</gene>
<reference evidence="2" key="2">
    <citation type="journal article" date="2011" name="Microb. Ecol.">
        <title>Taxonomic and Functional Metagenomic Profiling of the Microbial Community in the Anoxic Sediment of a Sub-saline Shallow Lake (Laguna de Carrizo, Central Spain).</title>
        <authorList>
            <person name="Ferrer M."/>
            <person name="Guazzaroni M.E."/>
            <person name="Richter M."/>
            <person name="Garcia-Salamanca A."/>
            <person name="Yarza P."/>
            <person name="Suarez-Suarez A."/>
            <person name="Solano J."/>
            <person name="Alcaide M."/>
            <person name="van Dillewijn P."/>
            <person name="Molina-Henares M.A."/>
            <person name="Lopez-Cortes N."/>
            <person name="Al-Ramahi Y."/>
            <person name="Guerrero C."/>
            <person name="Acosta A."/>
            <person name="de Eugenio L.I."/>
            <person name="Martinez V."/>
            <person name="Marques S."/>
            <person name="Rojo F."/>
            <person name="Santero E."/>
            <person name="Genilloud O."/>
            <person name="Perez-Perez J."/>
            <person name="Rossello-Mora R."/>
            <person name="Ramos J.L."/>
        </authorList>
    </citation>
    <scope>NUCLEOTIDE SEQUENCE</scope>
</reference>
<organism evidence="2">
    <name type="scientific">sediment metagenome</name>
    <dbReference type="NCBI Taxonomy" id="749907"/>
    <lineage>
        <taxon>unclassified sequences</taxon>
        <taxon>metagenomes</taxon>
        <taxon>ecological metagenomes</taxon>
    </lineage>
</organism>
<dbReference type="AlphaFoldDB" id="D9PJL0"/>
<keyword evidence="1" id="KW-1133">Transmembrane helix</keyword>
<dbReference type="InterPro" id="IPR016956">
    <property type="entry name" value="YdjM"/>
</dbReference>
<dbReference type="EMBL" id="ADZX01000527">
    <property type="protein sequence ID" value="EFK96263.1"/>
    <property type="molecule type" value="Genomic_DNA"/>
</dbReference>
<dbReference type="PIRSF" id="PIRSF030780">
    <property type="entry name" value="Md_memb_hyd_prd"/>
    <property type="match status" value="1"/>
</dbReference>
<dbReference type="PANTHER" id="PTHR35531:SF1">
    <property type="entry name" value="INNER MEMBRANE PROTEIN YBCI-RELATED"/>
    <property type="match status" value="1"/>
</dbReference>
<accession>D9PJL0</accession>
<reference evidence="2" key="1">
    <citation type="submission" date="2010-07" db="EMBL/GenBank/DDBJ databases">
        <authorList>
            <consortium name="CONSOLIDER consortium CSD2007-00005"/>
            <person name="Guazzaroni M.-E."/>
            <person name="Richter M."/>
            <person name="Garcia-Salamanca A."/>
            <person name="Yarza P."/>
            <person name="Ferrer M."/>
        </authorList>
    </citation>
    <scope>NUCLEOTIDE SEQUENCE</scope>
</reference>
<feature type="transmembrane region" description="Helical" evidence="1">
    <location>
        <begin position="78"/>
        <end position="97"/>
    </location>
</feature>
<keyword evidence="1" id="KW-0472">Membrane</keyword>
<evidence type="ECO:0000256" key="1">
    <source>
        <dbReference type="SAM" id="Phobius"/>
    </source>
</evidence>
<dbReference type="InterPro" id="IPR007404">
    <property type="entry name" value="YdjM-like"/>
</dbReference>
<dbReference type="PANTHER" id="PTHR35531">
    <property type="entry name" value="INNER MEMBRANE PROTEIN YBCI-RELATED"/>
    <property type="match status" value="1"/>
</dbReference>